<dbReference type="SUPFAM" id="SSF54862">
    <property type="entry name" value="4Fe-4S ferredoxins"/>
    <property type="match status" value="1"/>
</dbReference>
<sequence length="186" mass="20497">MPETTAHDHERHTGRATTPVAEYDHNDNCVGCGTHRNAPCRPACPFGTGVFDESTILRATVRRLSDHRVIDGQARAFVLRELGCVEWTVRRGQRHGGYHLRSAMVATAVELVGETHATSLVERAREFLIDFLVVEWGAAPQPMRVLVVYLHGMTADLQDIGLSLYAAAARLDGDDFNAEDFGEIDG</sequence>
<keyword evidence="3" id="KW-1185">Reference proteome</keyword>
<organism evidence="2 3">
    <name type="scientific">Dactylosporangium maewongense</name>
    <dbReference type="NCBI Taxonomy" id="634393"/>
    <lineage>
        <taxon>Bacteria</taxon>
        <taxon>Bacillati</taxon>
        <taxon>Actinomycetota</taxon>
        <taxon>Actinomycetes</taxon>
        <taxon>Micromonosporales</taxon>
        <taxon>Micromonosporaceae</taxon>
        <taxon>Dactylosporangium</taxon>
    </lineage>
</organism>
<accession>A0ABN2DEN4</accession>
<comment type="caution">
    <text evidence="2">The sequence shown here is derived from an EMBL/GenBank/DDBJ whole genome shotgun (WGS) entry which is preliminary data.</text>
</comment>
<evidence type="ECO:0000313" key="2">
    <source>
        <dbReference type="EMBL" id="GAA1575726.1"/>
    </source>
</evidence>
<dbReference type="Proteomes" id="UP001501470">
    <property type="component" value="Unassembled WGS sequence"/>
</dbReference>
<proteinExistence type="predicted"/>
<gene>
    <name evidence="2" type="ORF">GCM10009827_116990</name>
</gene>
<evidence type="ECO:0000259" key="1">
    <source>
        <dbReference type="PROSITE" id="PS51379"/>
    </source>
</evidence>
<reference evidence="2 3" key="1">
    <citation type="journal article" date="2019" name="Int. J. Syst. Evol. Microbiol.">
        <title>The Global Catalogue of Microorganisms (GCM) 10K type strain sequencing project: providing services to taxonomists for standard genome sequencing and annotation.</title>
        <authorList>
            <consortium name="The Broad Institute Genomics Platform"/>
            <consortium name="The Broad Institute Genome Sequencing Center for Infectious Disease"/>
            <person name="Wu L."/>
            <person name="Ma J."/>
        </authorList>
    </citation>
    <scope>NUCLEOTIDE SEQUENCE [LARGE SCALE GENOMIC DNA]</scope>
    <source>
        <strain evidence="2 3">JCM 15933</strain>
    </source>
</reference>
<dbReference type="EMBL" id="BAAAQD010000056">
    <property type="protein sequence ID" value="GAA1575726.1"/>
    <property type="molecule type" value="Genomic_DNA"/>
</dbReference>
<name>A0ABN2DEN4_9ACTN</name>
<dbReference type="PROSITE" id="PS51379">
    <property type="entry name" value="4FE4S_FER_2"/>
    <property type="match status" value="1"/>
</dbReference>
<protein>
    <recommendedName>
        <fullName evidence="1">4Fe-4S ferredoxin-type domain-containing protein</fullName>
    </recommendedName>
</protein>
<evidence type="ECO:0000313" key="3">
    <source>
        <dbReference type="Proteomes" id="UP001501470"/>
    </source>
</evidence>
<dbReference type="InterPro" id="IPR017896">
    <property type="entry name" value="4Fe4S_Fe-S-bd"/>
</dbReference>
<dbReference type="RefSeq" id="WP_344515417.1">
    <property type="nucleotide sequence ID" value="NZ_BAAAQD010000056.1"/>
</dbReference>
<feature type="domain" description="4Fe-4S ferredoxin-type" evidence="1">
    <location>
        <begin position="19"/>
        <end position="54"/>
    </location>
</feature>